<dbReference type="PANTHER" id="PTHR15907">
    <property type="entry name" value="DUF614 FAMILY PROTEIN-RELATED"/>
    <property type="match status" value="1"/>
</dbReference>
<protein>
    <recommendedName>
        <fullName evidence="4">PLAC8 family protein</fullName>
    </recommendedName>
</protein>
<comment type="caution">
    <text evidence="2">The sequence shown here is derived from an EMBL/GenBank/DDBJ whole genome shotgun (WGS) entry which is preliminary data.</text>
</comment>
<evidence type="ECO:0008006" key="4">
    <source>
        <dbReference type="Google" id="ProtNLM"/>
    </source>
</evidence>
<keyword evidence="1" id="KW-1133">Transmembrane helix</keyword>
<proteinExistence type="predicted"/>
<dbReference type="EMBL" id="MPUH01000219">
    <property type="protein sequence ID" value="OMJ85991.1"/>
    <property type="molecule type" value="Genomic_DNA"/>
</dbReference>
<dbReference type="AlphaFoldDB" id="A0A1R2CAG2"/>
<accession>A0A1R2CAG2</accession>
<sequence length="103" mass="11338">MTKFEEELCGCFSDFPVCLFGWCVPGGFLCLQAAAVDKATGTGAVVPYLLVCLLTCIGGAINRGKIRDQFTIEGGFVQDCMIWWCCGPCAGCQEYREVKRRKH</sequence>
<feature type="transmembrane region" description="Helical" evidence="1">
    <location>
        <begin position="41"/>
        <end position="61"/>
    </location>
</feature>
<name>A0A1R2CAG2_9CILI</name>
<feature type="transmembrane region" description="Helical" evidence="1">
    <location>
        <begin position="12"/>
        <end position="35"/>
    </location>
</feature>
<dbReference type="Proteomes" id="UP000187209">
    <property type="component" value="Unassembled WGS sequence"/>
</dbReference>
<organism evidence="2 3">
    <name type="scientific">Stentor coeruleus</name>
    <dbReference type="NCBI Taxonomy" id="5963"/>
    <lineage>
        <taxon>Eukaryota</taxon>
        <taxon>Sar</taxon>
        <taxon>Alveolata</taxon>
        <taxon>Ciliophora</taxon>
        <taxon>Postciliodesmatophora</taxon>
        <taxon>Heterotrichea</taxon>
        <taxon>Heterotrichida</taxon>
        <taxon>Stentoridae</taxon>
        <taxon>Stentor</taxon>
    </lineage>
</organism>
<dbReference type="Pfam" id="PF04749">
    <property type="entry name" value="PLAC8"/>
    <property type="match status" value="1"/>
</dbReference>
<keyword evidence="1" id="KW-0812">Transmembrane</keyword>
<keyword evidence="1" id="KW-0472">Membrane</keyword>
<evidence type="ECO:0000313" key="3">
    <source>
        <dbReference type="Proteomes" id="UP000187209"/>
    </source>
</evidence>
<dbReference type="InterPro" id="IPR006461">
    <property type="entry name" value="PLAC_motif_containing"/>
</dbReference>
<evidence type="ECO:0000256" key="1">
    <source>
        <dbReference type="SAM" id="Phobius"/>
    </source>
</evidence>
<gene>
    <name evidence="2" type="ORF">SteCoe_12559</name>
</gene>
<evidence type="ECO:0000313" key="2">
    <source>
        <dbReference type="EMBL" id="OMJ85991.1"/>
    </source>
</evidence>
<keyword evidence="3" id="KW-1185">Reference proteome</keyword>
<reference evidence="2 3" key="1">
    <citation type="submission" date="2016-11" db="EMBL/GenBank/DDBJ databases">
        <title>The macronuclear genome of Stentor coeruleus: a giant cell with tiny introns.</title>
        <authorList>
            <person name="Slabodnick M."/>
            <person name="Ruby J.G."/>
            <person name="Reiff S.B."/>
            <person name="Swart E.C."/>
            <person name="Gosai S."/>
            <person name="Prabakaran S."/>
            <person name="Witkowska E."/>
            <person name="Larue G.E."/>
            <person name="Fisher S."/>
            <person name="Freeman R.M."/>
            <person name="Gunawardena J."/>
            <person name="Chu W."/>
            <person name="Stover N.A."/>
            <person name="Gregory B.D."/>
            <person name="Nowacki M."/>
            <person name="Derisi J."/>
            <person name="Roy S.W."/>
            <person name="Marshall W.F."/>
            <person name="Sood P."/>
        </authorList>
    </citation>
    <scope>NUCLEOTIDE SEQUENCE [LARGE SCALE GENOMIC DNA]</scope>
    <source>
        <strain evidence="2">WM001</strain>
    </source>
</reference>
<dbReference type="NCBIfam" id="TIGR01571">
    <property type="entry name" value="A_thal_Cys_rich"/>
    <property type="match status" value="1"/>
</dbReference>
<dbReference type="OrthoDB" id="1045822at2759"/>